<keyword evidence="3" id="KW-1185">Reference proteome</keyword>
<dbReference type="EMBL" id="FMWD01000017">
    <property type="protein sequence ID" value="SCZ67881.1"/>
    <property type="molecule type" value="Genomic_DNA"/>
</dbReference>
<evidence type="ECO:0008006" key="4">
    <source>
        <dbReference type="Google" id="ProtNLM"/>
    </source>
</evidence>
<dbReference type="Proteomes" id="UP000199648">
    <property type="component" value="Unassembled WGS sequence"/>
</dbReference>
<reference evidence="2 3" key="1">
    <citation type="submission" date="2016-10" db="EMBL/GenBank/DDBJ databases">
        <authorList>
            <person name="de Groot N.N."/>
        </authorList>
    </citation>
    <scope>NUCLEOTIDE SEQUENCE [LARGE SCALE GENOMIC DNA]</scope>
    <source>
        <strain evidence="2 3">HLD2</strain>
    </source>
</reference>
<keyword evidence="1" id="KW-0472">Membrane</keyword>
<protein>
    <recommendedName>
        <fullName evidence="4">DUF3147 family protein</fullName>
    </recommendedName>
</protein>
<dbReference type="RefSeq" id="WP_092999242.1">
    <property type="nucleotide sequence ID" value="NZ_FMWD01000017.1"/>
</dbReference>
<accession>A0A1G5R353</accession>
<feature type="transmembrane region" description="Helical" evidence="1">
    <location>
        <begin position="59"/>
        <end position="80"/>
    </location>
</feature>
<evidence type="ECO:0000313" key="2">
    <source>
        <dbReference type="EMBL" id="SCZ67881.1"/>
    </source>
</evidence>
<keyword evidence="1" id="KW-0812">Transmembrane</keyword>
<dbReference type="STRING" id="415747.SAMN03097708_03221"/>
<name>A0A1G5R353_9GAMM</name>
<gene>
    <name evidence="2" type="ORF">SAMN03097708_03221</name>
</gene>
<dbReference type="AlphaFoldDB" id="A0A1G5R353"/>
<proteinExistence type="predicted"/>
<dbReference type="OrthoDB" id="7067874at2"/>
<feature type="transmembrane region" description="Helical" evidence="1">
    <location>
        <begin position="86"/>
        <end position="104"/>
    </location>
</feature>
<evidence type="ECO:0000256" key="1">
    <source>
        <dbReference type="SAM" id="Phobius"/>
    </source>
</evidence>
<evidence type="ECO:0000313" key="3">
    <source>
        <dbReference type="Proteomes" id="UP000199648"/>
    </source>
</evidence>
<organism evidence="2 3">
    <name type="scientific">Thiohalomonas denitrificans</name>
    <dbReference type="NCBI Taxonomy" id="415747"/>
    <lineage>
        <taxon>Bacteria</taxon>
        <taxon>Pseudomonadati</taxon>
        <taxon>Pseudomonadota</taxon>
        <taxon>Gammaproteobacteria</taxon>
        <taxon>Thiohalomonadales</taxon>
        <taxon>Thiohalomonadaceae</taxon>
        <taxon>Thiohalomonas</taxon>
    </lineage>
</organism>
<feature type="transmembrane region" description="Helical" evidence="1">
    <location>
        <begin position="28"/>
        <end position="47"/>
    </location>
</feature>
<keyword evidence="1" id="KW-1133">Transmembrane helix</keyword>
<sequence length="112" mass="12320">MTLTLLKVFTAAAVIAFASWLSGKKPELAGFIVALPIASIIALAFSYIEHRDPEASITFAKSILVGVPVSYLFFVPFFFAEKLGNSFILSYVVGLLLLVIGFFLHRYIMTLI</sequence>